<dbReference type="PANTHER" id="PTHR38011">
    <property type="entry name" value="DIHYDROFOLATE REDUCTASE FAMILY PROTEIN (AFU_ORTHOLOGUE AFUA_8G06820)"/>
    <property type="match status" value="1"/>
</dbReference>
<dbReference type="InterPro" id="IPR004794">
    <property type="entry name" value="Eubact_RibD"/>
</dbReference>
<feature type="binding site" evidence="13">
    <location>
        <position position="176"/>
    </location>
    <ligand>
        <name>NADP(+)</name>
        <dbReference type="ChEBI" id="CHEBI:58349"/>
    </ligand>
</feature>
<feature type="binding site" evidence="13">
    <location>
        <position position="174"/>
    </location>
    <ligand>
        <name>substrate</name>
    </ligand>
</feature>
<dbReference type="GO" id="GO:0050661">
    <property type="term" value="F:NADP binding"/>
    <property type="evidence" value="ECO:0007669"/>
    <property type="project" value="InterPro"/>
</dbReference>
<evidence type="ECO:0000256" key="6">
    <source>
        <dbReference type="ARBA" id="ARBA00022857"/>
    </source>
</evidence>
<keyword evidence="8" id="KW-0511">Multifunctional enzyme</keyword>
<feature type="binding site" evidence="14">
    <location>
        <position position="90"/>
    </location>
    <ligand>
        <name>Zn(2+)</name>
        <dbReference type="ChEBI" id="CHEBI:29105"/>
        <note>catalytic</note>
    </ligand>
</feature>
<feature type="binding site" evidence="13">
    <location>
        <position position="206"/>
    </location>
    <ligand>
        <name>substrate</name>
    </ligand>
</feature>
<dbReference type="InterPro" id="IPR011549">
    <property type="entry name" value="RibD_C"/>
</dbReference>
<dbReference type="GO" id="GO:0009231">
    <property type="term" value="P:riboflavin biosynthetic process"/>
    <property type="evidence" value="ECO:0007669"/>
    <property type="project" value="UniProtKB-UniPathway"/>
</dbReference>
<dbReference type="OrthoDB" id="9800865at2"/>
<evidence type="ECO:0000256" key="1">
    <source>
        <dbReference type="ARBA" id="ARBA00002151"/>
    </source>
</evidence>
<comment type="catalytic activity">
    <reaction evidence="9 11">
        <text>5-amino-6-(5-phospho-D-ribitylamino)uracil + NADP(+) = 5-amino-6-(5-phospho-D-ribosylamino)uracil + NADPH + H(+)</text>
        <dbReference type="Rhea" id="RHEA:17845"/>
        <dbReference type="ChEBI" id="CHEBI:15378"/>
        <dbReference type="ChEBI" id="CHEBI:57783"/>
        <dbReference type="ChEBI" id="CHEBI:58349"/>
        <dbReference type="ChEBI" id="CHEBI:58421"/>
        <dbReference type="ChEBI" id="CHEBI:58453"/>
        <dbReference type="EC" id="1.1.1.193"/>
    </reaction>
</comment>
<dbReference type="Pfam" id="PF01872">
    <property type="entry name" value="RibD_C"/>
    <property type="match status" value="1"/>
</dbReference>
<feature type="binding site" evidence="13">
    <location>
        <begin position="296"/>
        <end position="302"/>
    </location>
    <ligand>
        <name>NADP(+)</name>
        <dbReference type="ChEBI" id="CHEBI:58349"/>
    </ligand>
</feature>
<keyword evidence="11 14" id="KW-0479">Metal-binding</keyword>
<dbReference type="InterPro" id="IPR002125">
    <property type="entry name" value="CMP_dCMP_dom"/>
</dbReference>
<dbReference type="PANTHER" id="PTHR38011:SF7">
    <property type="entry name" value="2,5-DIAMINO-6-RIBOSYLAMINO-4(3H)-PYRIMIDINONE 5'-PHOSPHATE REDUCTASE"/>
    <property type="match status" value="1"/>
</dbReference>
<evidence type="ECO:0000256" key="4">
    <source>
        <dbReference type="ARBA" id="ARBA00005259"/>
    </source>
</evidence>
<dbReference type="UniPathway" id="UPA00275">
    <property type="reaction ID" value="UER00401"/>
</dbReference>
<keyword evidence="7 11" id="KW-0560">Oxidoreductase</keyword>
<dbReference type="AlphaFoldDB" id="Q7TU66"/>
<dbReference type="InterPro" id="IPR024072">
    <property type="entry name" value="DHFR-like_dom_sf"/>
</dbReference>
<dbReference type="SUPFAM" id="SSF53597">
    <property type="entry name" value="Dihydrofolate reductase-like"/>
    <property type="match status" value="1"/>
</dbReference>
<dbReference type="InterPro" id="IPR002734">
    <property type="entry name" value="RibDG_C"/>
</dbReference>
<comment type="pathway">
    <text evidence="2 11">Cofactor biosynthesis; riboflavin biosynthesis; 5-amino-6-(D-ribitylamino)uracil from GTP: step 2/4.</text>
</comment>
<evidence type="ECO:0000256" key="13">
    <source>
        <dbReference type="PIRSR" id="PIRSR006769-2"/>
    </source>
</evidence>
<accession>Q7TU66</accession>
<feature type="binding site" evidence="13">
    <location>
        <position position="213"/>
    </location>
    <ligand>
        <name>substrate</name>
    </ligand>
</feature>
<dbReference type="GO" id="GO:0046872">
    <property type="term" value="F:metal ion binding"/>
    <property type="evidence" value="ECO:0007669"/>
    <property type="project" value="UniProtKB-KW"/>
</dbReference>
<dbReference type="PIRSF" id="PIRSF006769">
    <property type="entry name" value="RibD"/>
    <property type="match status" value="1"/>
</dbReference>
<keyword evidence="11 14" id="KW-0862">Zinc</keyword>
<evidence type="ECO:0000256" key="10">
    <source>
        <dbReference type="ARBA" id="ARBA00049886"/>
    </source>
</evidence>
<dbReference type="CDD" id="cd01284">
    <property type="entry name" value="Riboflavin_deaminase-reductase"/>
    <property type="match status" value="1"/>
</dbReference>
<evidence type="ECO:0000256" key="3">
    <source>
        <dbReference type="ARBA" id="ARBA00004910"/>
    </source>
</evidence>
<dbReference type="PROSITE" id="PS51747">
    <property type="entry name" value="CYT_DCMP_DEAMINASES_2"/>
    <property type="match status" value="1"/>
</dbReference>
<organism evidence="16 17">
    <name type="scientific">Prochlorococcus marinus subsp. pastoris (strain CCMP1986 / NIES-2087 / MED4)</name>
    <dbReference type="NCBI Taxonomy" id="59919"/>
    <lineage>
        <taxon>Bacteria</taxon>
        <taxon>Bacillati</taxon>
        <taxon>Cyanobacteriota</taxon>
        <taxon>Cyanophyceae</taxon>
        <taxon>Synechococcales</taxon>
        <taxon>Prochlorococcaceae</taxon>
        <taxon>Prochlorococcus</taxon>
    </lineage>
</organism>
<dbReference type="GO" id="GO:0008835">
    <property type="term" value="F:diaminohydroxyphosphoribosylaminopyrimidine deaminase activity"/>
    <property type="evidence" value="ECO:0007669"/>
    <property type="project" value="UniProtKB-EC"/>
</dbReference>
<dbReference type="HOGENOM" id="CLU_036590_1_1_3"/>
<dbReference type="STRING" id="59919.PMM1265"/>
<feature type="binding site" evidence="13">
    <location>
        <position position="190"/>
    </location>
    <ligand>
        <name>substrate</name>
    </ligand>
</feature>
<dbReference type="RefSeq" id="WP_011132899.1">
    <property type="nucleotide sequence ID" value="NC_005072.1"/>
</dbReference>
<dbReference type="NCBIfam" id="TIGR00326">
    <property type="entry name" value="eubact_ribD"/>
    <property type="match status" value="1"/>
</dbReference>
<evidence type="ECO:0000313" key="17">
    <source>
        <dbReference type="Proteomes" id="UP000001026"/>
    </source>
</evidence>
<feature type="binding site" evidence="14">
    <location>
        <position position="81"/>
    </location>
    <ligand>
        <name>Zn(2+)</name>
        <dbReference type="ChEBI" id="CHEBI:29105"/>
        <note>catalytic</note>
    </ligand>
</feature>
<keyword evidence="11" id="KW-0686">Riboflavin biosynthesis</keyword>
<dbReference type="Gene3D" id="3.40.430.10">
    <property type="entry name" value="Dihydrofolate Reductase, subunit A"/>
    <property type="match status" value="1"/>
</dbReference>
<evidence type="ECO:0000256" key="8">
    <source>
        <dbReference type="ARBA" id="ARBA00023268"/>
    </source>
</evidence>
<evidence type="ECO:0000256" key="5">
    <source>
        <dbReference type="ARBA" id="ARBA00007417"/>
    </source>
</evidence>
<dbReference type="eggNOG" id="COG1985">
    <property type="taxonomic scope" value="Bacteria"/>
</dbReference>
<comment type="catalytic activity">
    <reaction evidence="10 11">
        <text>2,5-diamino-6-hydroxy-4-(5-phosphoribosylamino)-pyrimidine + H2O + H(+) = 5-amino-6-(5-phospho-D-ribosylamino)uracil + NH4(+)</text>
        <dbReference type="Rhea" id="RHEA:21868"/>
        <dbReference type="ChEBI" id="CHEBI:15377"/>
        <dbReference type="ChEBI" id="CHEBI:15378"/>
        <dbReference type="ChEBI" id="CHEBI:28938"/>
        <dbReference type="ChEBI" id="CHEBI:58453"/>
        <dbReference type="ChEBI" id="CHEBI:58614"/>
        <dbReference type="EC" id="3.5.4.26"/>
    </reaction>
</comment>
<feature type="domain" description="CMP/dCMP-type deaminase" evidence="15">
    <location>
        <begin position="6"/>
        <end position="128"/>
    </location>
</feature>
<feature type="binding site" evidence="14">
    <location>
        <position position="56"/>
    </location>
    <ligand>
        <name>Zn(2+)</name>
        <dbReference type="ChEBI" id="CHEBI:29105"/>
        <note>catalytic</note>
    </ligand>
</feature>
<evidence type="ECO:0000256" key="14">
    <source>
        <dbReference type="PIRSR" id="PIRSR006769-3"/>
    </source>
</evidence>
<protein>
    <recommendedName>
        <fullName evidence="11">Riboflavin biosynthesis protein RibD</fullName>
    </recommendedName>
    <domain>
        <recommendedName>
            <fullName evidence="11">Diaminohydroxyphosphoribosylaminopyrimidine deaminase</fullName>
            <shortName evidence="11">DRAP deaminase</shortName>
            <ecNumber evidence="11">3.5.4.26</ecNumber>
        </recommendedName>
        <alternativeName>
            <fullName evidence="11">Riboflavin-specific deaminase</fullName>
        </alternativeName>
    </domain>
    <domain>
        <recommendedName>
            <fullName evidence="11">5-amino-6-(5-phosphoribosylamino)uracil reductase</fullName>
            <ecNumber evidence="11">1.1.1.193</ecNumber>
        </recommendedName>
        <alternativeName>
            <fullName evidence="11">HTP reductase</fullName>
        </alternativeName>
    </domain>
</protein>
<dbReference type="EMBL" id="BX548174">
    <property type="protein sequence ID" value="CAE19724.1"/>
    <property type="molecule type" value="Genomic_DNA"/>
</dbReference>
<keyword evidence="6 11" id="KW-0521">NADP</keyword>
<feature type="binding site" evidence="13">
    <location>
        <position position="160"/>
    </location>
    <ligand>
        <name>NADP(+)</name>
        <dbReference type="ChEBI" id="CHEBI:58349"/>
    </ligand>
</feature>
<gene>
    <name evidence="16" type="primary">ribD</name>
    <name evidence="16" type="ordered locus">PMM1265</name>
</gene>
<keyword evidence="11 16" id="KW-0378">Hydrolase</keyword>
<evidence type="ECO:0000259" key="15">
    <source>
        <dbReference type="PROSITE" id="PS51747"/>
    </source>
</evidence>
<dbReference type="GO" id="GO:0008703">
    <property type="term" value="F:5-amino-6-(5-phosphoribosylamino)uracil reductase activity"/>
    <property type="evidence" value="ECO:0007669"/>
    <property type="project" value="UniProtKB-EC"/>
</dbReference>
<dbReference type="InterPro" id="IPR050765">
    <property type="entry name" value="Riboflavin_Biosynth_HTPR"/>
</dbReference>
<dbReference type="eggNOG" id="COG0117">
    <property type="taxonomic scope" value="Bacteria"/>
</dbReference>
<dbReference type="Pfam" id="PF00383">
    <property type="entry name" value="dCMP_cyt_deam_1"/>
    <property type="match status" value="1"/>
</dbReference>
<dbReference type="InterPro" id="IPR016193">
    <property type="entry name" value="Cytidine_deaminase-like"/>
</dbReference>
<dbReference type="NCBIfam" id="TIGR00227">
    <property type="entry name" value="ribD_Cterm"/>
    <property type="match status" value="1"/>
</dbReference>
<comment type="similarity">
    <text evidence="5 11">In the C-terminal section; belongs to the HTP reductase family.</text>
</comment>
<sequence length="362" mass="40145">MIESHIIDIKWMKRAIYLASLGKGRTSPNPMVGAVILDKNGNLISEGFHSKSGMPHAEAMAFNNLKKDARDGTIYVNLEPCCHQGKTPPCVDKIISFGIKRVFVSIEDPDKRMSGKGIKLLKDAGIKVHLGLCKKESKELNKSFIHKNITDNAYGVMKWAMSMDGRVGLKNGKSKWITNKDSRSLVHSLRASFDAIVIGGNTLRKDDPFLTSRGIRNPEPLRVVFTKTLNLPVKSNLWDCKLARTLVVYDASTADEKFLKRIPEGVEIEKLSSDNPILLSNLLAKKGCNNVFWECGPKLATSAMKAGCIQELMTFIAPKILGGVSSMNPFSDFEFTDMDEVFNLNEPETSFIGNDIYVKSIT</sequence>
<dbReference type="EC" id="3.5.4.26" evidence="11"/>
<feature type="binding site" evidence="13">
    <location>
        <position position="294"/>
    </location>
    <ligand>
        <name>substrate</name>
    </ligand>
</feature>
<feature type="active site" description="Proton donor" evidence="12">
    <location>
        <position position="58"/>
    </location>
</feature>
<comment type="cofactor">
    <cofactor evidence="11 14">
        <name>Zn(2+)</name>
        <dbReference type="ChEBI" id="CHEBI:29105"/>
    </cofactor>
    <text evidence="11 14">Binds 1 zinc ion.</text>
</comment>
<proteinExistence type="inferred from homology"/>
<evidence type="ECO:0000256" key="11">
    <source>
        <dbReference type="PIRNR" id="PIRNR006769"/>
    </source>
</evidence>
<comment type="function">
    <text evidence="1 11">Converts 2,5-diamino-6-(ribosylamino)-4(3h)-pyrimidinone 5'-phosphate into 5-amino-6-(ribosylamino)-2,4(1h,3h)-pyrimidinedione 5'-phosphate.</text>
</comment>
<dbReference type="EC" id="1.1.1.193" evidence="11"/>
<evidence type="ECO:0000313" key="16">
    <source>
        <dbReference type="EMBL" id="CAE19724.1"/>
    </source>
</evidence>
<reference evidence="16 17" key="1">
    <citation type="journal article" date="2003" name="Nature">
        <title>Genome divergence in two Prochlorococcus ecotypes reflects oceanic niche differentiation.</title>
        <authorList>
            <person name="Rocap G."/>
            <person name="Larimer F.W."/>
            <person name="Lamerdin J.E."/>
            <person name="Malfatti S."/>
            <person name="Chain P."/>
            <person name="Ahlgren N.A."/>
            <person name="Arellano A."/>
            <person name="Coleman M."/>
            <person name="Hauser L."/>
            <person name="Hess W.R."/>
            <person name="Johnson Z.I."/>
            <person name="Land M.L."/>
            <person name="Lindell D."/>
            <person name="Post A.F."/>
            <person name="Regala W."/>
            <person name="Shah M."/>
            <person name="Shaw S.L."/>
            <person name="Steglich C."/>
            <person name="Sullivan M.B."/>
            <person name="Ting C.S."/>
            <person name="Tolonen A."/>
            <person name="Webb E.A."/>
            <person name="Zinser E.R."/>
            <person name="Chisholm S.W."/>
        </authorList>
    </citation>
    <scope>NUCLEOTIDE SEQUENCE [LARGE SCALE GENOMIC DNA]</scope>
    <source>
        <strain evidence="17">CCMP1986 / NIES-2087 / MED4</strain>
    </source>
</reference>
<evidence type="ECO:0000256" key="7">
    <source>
        <dbReference type="ARBA" id="ARBA00023002"/>
    </source>
</evidence>
<comment type="similarity">
    <text evidence="4 11">In the N-terminal section; belongs to the cytidine and deoxycytidylate deaminase family.</text>
</comment>
<dbReference type="KEGG" id="pmm:PMM1265"/>
<name>Q7TU66_PROMP</name>
<feature type="binding site" evidence="13">
    <location>
        <position position="202"/>
    </location>
    <ligand>
        <name>NADP(+)</name>
        <dbReference type="ChEBI" id="CHEBI:58349"/>
    </ligand>
</feature>
<evidence type="ECO:0000256" key="2">
    <source>
        <dbReference type="ARBA" id="ARBA00004882"/>
    </source>
</evidence>
<dbReference type="Proteomes" id="UP000001026">
    <property type="component" value="Chromosome"/>
</dbReference>
<comment type="pathway">
    <text evidence="3 11">Cofactor biosynthesis; riboflavin biosynthesis; 5-amino-6-(D-ribitylamino)uracil from GTP: step 3/4.</text>
</comment>
<dbReference type="SUPFAM" id="SSF53927">
    <property type="entry name" value="Cytidine deaminase-like"/>
    <property type="match status" value="1"/>
</dbReference>
<evidence type="ECO:0000256" key="9">
    <source>
        <dbReference type="ARBA" id="ARBA00049861"/>
    </source>
</evidence>
<dbReference type="Gene3D" id="3.40.140.10">
    <property type="entry name" value="Cytidine Deaminase, domain 2"/>
    <property type="match status" value="1"/>
</dbReference>
<evidence type="ECO:0000256" key="12">
    <source>
        <dbReference type="PIRSR" id="PIRSR006769-1"/>
    </source>
</evidence>
<feature type="binding site" evidence="13">
    <location>
        <position position="210"/>
    </location>
    <ligand>
        <name>substrate</name>
    </ligand>
</feature>